<evidence type="ECO:0000256" key="1">
    <source>
        <dbReference type="SAM" id="Phobius"/>
    </source>
</evidence>
<keyword evidence="1" id="KW-1133">Transmembrane helix</keyword>
<dbReference type="RefSeq" id="WP_345638882.1">
    <property type="nucleotide sequence ID" value="NZ_BAABJQ010000048.1"/>
</dbReference>
<gene>
    <name evidence="2" type="ORF">GCM10023322_80470</name>
</gene>
<dbReference type="Proteomes" id="UP001501570">
    <property type="component" value="Unassembled WGS sequence"/>
</dbReference>
<feature type="transmembrane region" description="Helical" evidence="1">
    <location>
        <begin position="145"/>
        <end position="163"/>
    </location>
</feature>
<reference evidence="3" key="1">
    <citation type="journal article" date="2019" name="Int. J. Syst. Evol. Microbiol.">
        <title>The Global Catalogue of Microorganisms (GCM) 10K type strain sequencing project: providing services to taxonomists for standard genome sequencing and annotation.</title>
        <authorList>
            <consortium name="The Broad Institute Genomics Platform"/>
            <consortium name="The Broad Institute Genome Sequencing Center for Infectious Disease"/>
            <person name="Wu L."/>
            <person name="Ma J."/>
        </authorList>
    </citation>
    <scope>NUCLEOTIDE SEQUENCE [LARGE SCALE GENOMIC DNA]</scope>
    <source>
        <strain evidence="3">JCM 18304</strain>
    </source>
</reference>
<comment type="caution">
    <text evidence="2">The sequence shown here is derived from an EMBL/GenBank/DDBJ whole genome shotgun (WGS) entry which is preliminary data.</text>
</comment>
<feature type="transmembrane region" description="Helical" evidence="1">
    <location>
        <begin position="301"/>
        <end position="320"/>
    </location>
</feature>
<feature type="transmembrane region" description="Helical" evidence="1">
    <location>
        <begin position="275"/>
        <end position="295"/>
    </location>
</feature>
<feature type="transmembrane region" description="Helical" evidence="1">
    <location>
        <begin position="169"/>
        <end position="189"/>
    </location>
</feature>
<feature type="transmembrane region" description="Helical" evidence="1">
    <location>
        <begin position="28"/>
        <end position="47"/>
    </location>
</feature>
<keyword evidence="1" id="KW-0812">Transmembrane</keyword>
<keyword evidence="1" id="KW-0472">Membrane</keyword>
<feature type="transmembrane region" description="Helical" evidence="1">
    <location>
        <begin position="59"/>
        <end position="81"/>
    </location>
</feature>
<feature type="transmembrane region" description="Helical" evidence="1">
    <location>
        <begin position="243"/>
        <end position="263"/>
    </location>
</feature>
<keyword evidence="3" id="KW-1185">Reference proteome</keyword>
<evidence type="ECO:0000313" key="3">
    <source>
        <dbReference type="Proteomes" id="UP001501570"/>
    </source>
</evidence>
<protein>
    <submittedName>
        <fullName evidence="2">Uncharacterized protein</fullName>
    </submittedName>
</protein>
<feature type="transmembrane region" description="Helical" evidence="1">
    <location>
        <begin position="101"/>
        <end position="124"/>
    </location>
</feature>
<accession>A0ABP9SUS5</accession>
<dbReference type="EMBL" id="BAABJQ010000048">
    <property type="protein sequence ID" value="GAA5201116.1"/>
    <property type="molecule type" value="Genomic_DNA"/>
</dbReference>
<evidence type="ECO:0000313" key="2">
    <source>
        <dbReference type="EMBL" id="GAA5201116.1"/>
    </source>
</evidence>
<name>A0ABP9SUS5_9ACTN</name>
<organism evidence="2 3">
    <name type="scientific">Rugosimonospora acidiphila</name>
    <dbReference type="NCBI Taxonomy" id="556531"/>
    <lineage>
        <taxon>Bacteria</taxon>
        <taxon>Bacillati</taxon>
        <taxon>Actinomycetota</taxon>
        <taxon>Actinomycetes</taxon>
        <taxon>Micromonosporales</taxon>
        <taxon>Micromonosporaceae</taxon>
        <taxon>Rugosimonospora</taxon>
    </lineage>
</organism>
<proteinExistence type="predicted"/>
<sequence length="347" mass="36844">MRRIAPAILLFFLSPLVAEYLLGDFTLAFLYGLLLLAPMYGGGALLIREVVRRSGRGWPSIVLLALAYGVFEEGITTQSLFDPDYADAHLLDHGFIPALGIAVPWTLFVLTLHTVWSISVPIALTEELTANRRTSPWLRTPGLTVATVLFVIGSVATFATSYATDHFVAPWPALAVVVAVAVALVVVALRLPRVETVPTPTGDTTAAGAPIADRPAAPPARIMFVAALAAGFVFMSIRHLPTWIGPAVFAAGALATVLAVRAWSRRPGWNGWHRMALAGGALLTYAWNGFLEQPIMGDGPIITPVSHVVFGLAAVALLALELRAVRSLPRATRRTGQPAATAVNPAG</sequence>
<feature type="transmembrane region" description="Helical" evidence="1">
    <location>
        <begin position="220"/>
        <end position="237"/>
    </location>
</feature>